<evidence type="ECO:0000313" key="3">
    <source>
        <dbReference type="Proteomes" id="UP000677537"/>
    </source>
</evidence>
<sequence>MTSGANRLAALPVPWKISPSGGIIGVHATEEGLSASLRVFLGPHVAEAEIARLEEAGETEDAAFNEAGYRTVLVTFRRFGGCRVQPQLSREPLPEPGQFDFSGIAQPGDRDEAGRTPRQRWEADNLCPDPGMYEVHQSDWRAETANAEPGLRHWLIVGHSAILEALASDYSWEYLARDS</sequence>
<feature type="compositionally biased region" description="Basic and acidic residues" evidence="1">
    <location>
        <begin position="108"/>
        <end position="118"/>
    </location>
</feature>
<dbReference type="RefSeq" id="WP_209370674.1">
    <property type="nucleotide sequence ID" value="NZ_JAGIZA010000002.1"/>
</dbReference>
<reference evidence="2" key="1">
    <citation type="submission" date="2021-03" db="EMBL/GenBank/DDBJ databases">
        <authorList>
            <person name="So Y."/>
        </authorList>
    </citation>
    <scope>NUCLEOTIDE SEQUENCE</scope>
    <source>
        <strain evidence="2">SG15</strain>
    </source>
</reference>
<name>A0A940MTS6_9PROT</name>
<evidence type="ECO:0000313" key="2">
    <source>
        <dbReference type="EMBL" id="MBP0491796.1"/>
    </source>
</evidence>
<protein>
    <submittedName>
        <fullName evidence="2">Uncharacterized protein</fullName>
    </submittedName>
</protein>
<dbReference type="Proteomes" id="UP000677537">
    <property type="component" value="Unassembled WGS sequence"/>
</dbReference>
<gene>
    <name evidence="2" type="ORF">J5Y10_03280</name>
</gene>
<keyword evidence="3" id="KW-1185">Reference proteome</keyword>
<dbReference type="AlphaFoldDB" id="A0A940MTS6"/>
<accession>A0A940MTS6</accession>
<feature type="region of interest" description="Disordered" evidence="1">
    <location>
        <begin position="88"/>
        <end position="118"/>
    </location>
</feature>
<dbReference type="EMBL" id="JAGIZA010000002">
    <property type="protein sequence ID" value="MBP0491796.1"/>
    <property type="molecule type" value="Genomic_DNA"/>
</dbReference>
<evidence type="ECO:0000256" key="1">
    <source>
        <dbReference type="SAM" id="MobiDB-lite"/>
    </source>
</evidence>
<organism evidence="2 3">
    <name type="scientific">Roseomonas indoligenes</name>
    <dbReference type="NCBI Taxonomy" id="2820811"/>
    <lineage>
        <taxon>Bacteria</taxon>
        <taxon>Pseudomonadati</taxon>
        <taxon>Pseudomonadota</taxon>
        <taxon>Alphaproteobacteria</taxon>
        <taxon>Acetobacterales</taxon>
        <taxon>Roseomonadaceae</taxon>
        <taxon>Roseomonas</taxon>
    </lineage>
</organism>
<proteinExistence type="predicted"/>
<comment type="caution">
    <text evidence="2">The sequence shown here is derived from an EMBL/GenBank/DDBJ whole genome shotgun (WGS) entry which is preliminary data.</text>
</comment>